<dbReference type="Ensembl" id="ENSGMOT00000006579.2">
    <property type="protein sequence ID" value="ENSGMOP00000006393.2"/>
    <property type="gene ID" value="ENSGMOG00000031760.1"/>
</dbReference>
<dbReference type="PANTHER" id="PTHR12277">
    <property type="entry name" value="ALPHA/BETA HYDROLASE DOMAIN-CONTAINING PROTEIN"/>
    <property type="match status" value="1"/>
</dbReference>
<evidence type="ECO:0000256" key="1">
    <source>
        <dbReference type="SAM" id="Phobius"/>
    </source>
</evidence>
<keyword evidence="1" id="KW-0812">Transmembrane</keyword>
<dbReference type="GO" id="GO:0006660">
    <property type="term" value="P:phosphatidylserine catabolic process"/>
    <property type="evidence" value="ECO:0007669"/>
    <property type="project" value="TreeGrafter"/>
</dbReference>
<dbReference type="RefSeq" id="XP_030235324.1">
    <property type="nucleotide sequence ID" value="XM_030379464.1"/>
</dbReference>
<reference evidence="3" key="1">
    <citation type="submission" date="2025-05" db="UniProtKB">
        <authorList>
            <consortium name="Ensembl"/>
        </authorList>
    </citation>
    <scope>IDENTIFICATION</scope>
</reference>
<dbReference type="GO" id="GO:0052651">
    <property type="term" value="P:monoacylglycerol catabolic process"/>
    <property type="evidence" value="ECO:0007669"/>
    <property type="project" value="TreeGrafter"/>
</dbReference>
<feature type="domain" description="AB hydrolase-1" evidence="2">
    <location>
        <begin position="139"/>
        <end position="244"/>
    </location>
</feature>
<protein>
    <submittedName>
        <fullName evidence="3">Si:ch211-117n7.7</fullName>
    </submittedName>
</protein>
<accession>A0A8C4Z479</accession>
<dbReference type="Ensembl" id="ENSGMOT00000059882.1">
    <property type="protein sequence ID" value="ENSGMOP00000061854.1"/>
    <property type="gene ID" value="ENSGMOG00000031760.1"/>
</dbReference>
<dbReference type="AlphaFoldDB" id="A0A8C5CLQ6"/>
<dbReference type="KEGG" id="gmh:115560141"/>
<keyword evidence="1" id="KW-0472">Membrane</keyword>
<dbReference type="GO" id="GO:0047372">
    <property type="term" value="F:monoacylglycerol lipase activity"/>
    <property type="evidence" value="ECO:0007669"/>
    <property type="project" value="TreeGrafter"/>
</dbReference>
<dbReference type="Proteomes" id="UP000694546">
    <property type="component" value="Chromosome 15"/>
</dbReference>
<organism evidence="3 4">
    <name type="scientific">Gadus morhua</name>
    <name type="common">Atlantic cod</name>
    <dbReference type="NCBI Taxonomy" id="8049"/>
    <lineage>
        <taxon>Eukaryota</taxon>
        <taxon>Metazoa</taxon>
        <taxon>Chordata</taxon>
        <taxon>Craniata</taxon>
        <taxon>Vertebrata</taxon>
        <taxon>Euteleostomi</taxon>
        <taxon>Actinopterygii</taxon>
        <taxon>Neopterygii</taxon>
        <taxon>Teleostei</taxon>
        <taxon>Neoteleostei</taxon>
        <taxon>Acanthomorphata</taxon>
        <taxon>Zeiogadaria</taxon>
        <taxon>Gadariae</taxon>
        <taxon>Gadiformes</taxon>
        <taxon>Gadoidei</taxon>
        <taxon>Gadidae</taxon>
        <taxon>Gadus</taxon>
    </lineage>
</organism>
<keyword evidence="4" id="KW-1185">Reference proteome</keyword>
<dbReference type="GO" id="GO:0004622">
    <property type="term" value="F:phosphatidylcholine lysophospholipase activity"/>
    <property type="evidence" value="ECO:0007669"/>
    <property type="project" value="TreeGrafter"/>
</dbReference>
<dbReference type="Gene3D" id="3.40.50.1820">
    <property type="entry name" value="alpha/beta hydrolase"/>
    <property type="match status" value="1"/>
</dbReference>
<evidence type="ECO:0000259" key="2">
    <source>
        <dbReference type="Pfam" id="PF00561"/>
    </source>
</evidence>
<evidence type="ECO:0000313" key="4">
    <source>
        <dbReference type="Proteomes" id="UP000694546"/>
    </source>
</evidence>
<dbReference type="Pfam" id="PF00561">
    <property type="entry name" value="Abhydrolase_1"/>
    <property type="match status" value="1"/>
</dbReference>
<gene>
    <name evidence="3" type="primary">LOC115560141</name>
</gene>
<name>A0A8C5CLQ6_GADMO</name>
<sequence length="361" mass="41381">MRKRVRPTEHSDGENVSSSFRMQKKTTVCQEKKGLASKFWFWVKSGAFALCAIFIMMPILEELPEIIRQRVYYHRIRAPFVFDLSHPAELELNHTINMYLEPEEGISLGIWHTVPDDKWKEAQGKDSAWYHRSLKDGSPVIIYLHGRTQTRAAKHRIGVVNVLSSIGCHVLSMDYRGFGDSTGKPTEEVLTKDAVWLHRWAKENSGGSRVLIWGHSLGSGVATNTAVRLMEQGVLVDAVILEGSFKNVQMYWPQNPFDRYSSKIKRLILRDEVANDVIFPNDENVKKMRSPLLFLHSEDDHLTTLRNAEQMYQAALSVQGDKRVRMVTFEGFLGYLHMGLYKDPRLPAIIKNFVVTTEEMS</sequence>
<dbReference type="PANTHER" id="PTHR12277:SF69">
    <property type="entry name" value="PROTEIN ABHD12B"/>
    <property type="match status" value="1"/>
</dbReference>
<dbReference type="GeneTree" id="ENSGT00940000165086"/>
<feature type="transmembrane region" description="Helical" evidence="1">
    <location>
        <begin position="39"/>
        <end position="60"/>
    </location>
</feature>
<dbReference type="GO" id="GO:0005789">
    <property type="term" value="C:endoplasmic reticulum membrane"/>
    <property type="evidence" value="ECO:0007669"/>
    <property type="project" value="TreeGrafter"/>
</dbReference>
<dbReference type="GeneID" id="115560141"/>
<proteinExistence type="predicted"/>
<dbReference type="OrthoDB" id="10249433at2759"/>
<dbReference type="InterPro" id="IPR029058">
    <property type="entry name" value="AB_hydrolase_fold"/>
</dbReference>
<dbReference type="SUPFAM" id="SSF53474">
    <property type="entry name" value="alpha/beta-Hydrolases"/>
    <property type="match status" value="1"/>
</dbReference>
<keyword evidence="1" id="KW-1133">Transmembrane helix</keyword>
<evidence type="ECO:0000313" key="3">
    <source>
        <dbReference type="Ensembl" id="ENSGMOP00000061854.1"/>
    </source>
</evidence>
<dbReference type="InterPro" id="IPR000073">
    <property type="entry name" value="AB_hydrolase_1"/>
</dbReference>
<accession>A0A8C5CLQ6</accession>